<dbReference type="GO" id="GO:0005506">
    <property type="term" value="F:iron ion binding"/>
    <property type="evidence" value="ECO:0007669"/>
    <property type="project" value="UniProtKB-ARBA"/>
</dbReference>
<accession>A0A6C7E8I7</accession>
<dbReference type="PANTHER" id="PTHR20883">
    <property type="entry name" value="PHYTANOYL-COA DIOXYGENASE DOMAIN CONTAINING 1"/>
    <property type="match status" value="1"/>
</dbReference>
<evidence type="ECO:0000313" key="2">
    <source>
        <dbReference type="Proteomes" id="UP000011863"/>
    </source>
</evidence>
<dbReference type="KEGG" id="aym:YM304_27130"/>
<dbReference type="Pfam" id="PF05721">
    <property type="entry name" value="PhyH"/>
    <property type="match status" value="1"/>
</dbReference>
<gene>
    <name evidence="1" type="ORF">YM304_27130</name>
</gene>
<organism evidence="1 2">
    <name type="scientific">Ilumatobacter coccineus (strain NBRC 103263 / KCTC 29153 / YM16-304)</name>
    <dbReference type="NCBI Taxonomy" id="1313172"/>
    <lineage>
        <taxon>Bacteria</taxon>
        <taxon>Bacillati</taxon>
        <taxon>Actinomycetota</taxon>
        <taxon>Acidimicrobiia</taxon>
        <taxon>Acidimicrobiales</taxon>
        <taxon>Ilumatobacteraceae</taxon>
        <taxon>Ilumatobacter</taxon>
    </lineage>
</organism>
<name>A0A6C7E8I7_ILUCY</name>
<evidence type="ECO:0000313" key="1">
    <source>
        <dbReference type="EMBL" id="BAN03027.1"/>
    </source>
</evidence>
<evidence type="ECO:0008006" key="3">
    <source>
        <dbReference type="Google" id="ProtNLM"/>
    </source>
</evidence>
<protein>
    <recommendedName>
        <fullName evidence="3">Phytanoyl-CoA dioxygenase</fullName>
    </recommendedName>
</protein>
<dbReference type="RefSeq" id="WP_015442274.1">
    <property type="nucleotide sequence ID" value="NC_020520.1"/>
</dbReference>
<keyword evidence="2" id="KW-1185">Reference proteome</keyword>
<dbReference type="Proteomes" id="UP000011863">
    <property type="component" value="Chromosome"/>
</dbReference>
<reference evidence="1 2" key="1">
    <citation type="journal article" date="2013" name="Int. J. Syst. Evol. Microbiol.">
        <title>Ilumatobacter nonamiense sp. nov. and Ilumatobacter coccineum sp. nov., isolated from seashore sand.</title>
        <authorList>
            <person name="Matsumoto A."/>
            <person name="Kasai H."/>
            <person name="Matsuo Y."/>
            <person name="Shizuri Y."/>
            <person name="Ichikawa N."/>
            <person name="Fujita N."/>
            <person name="Omura S."/>
            <person name="Takahashi Y."/>
        </authorList>
    </citation>
    <scope>NUCLEOTIDE SEQUENCE [LARGE SCALE GENOMIC DNA]</scope>
    <source>
        <strain evidence="2">NBRC 103263 / KCTC 29153 / YM16-304</strain>
    </source>
</reference>
<dbReference type="GO" id="GO:0016706">
    <property type="term" value="F:2-oxoglutarate-dependent dioxygenase activity"/>
    <property type="evidence" value="ECO:0007669"/>
    <property type="project" value="UniProtKB-ARBA"/>
</dbReference>
<dbReference type="InterPro" id="IPR008775">
    <property type="entry name" value="Phytyl_CoA_dOase-like"/>
</dbReference>
<dbReference type="AlphaFoldDB" id="A0A6C7E8I7"/>
<dbReference type="EMBL" id="AP012057">
    <property type="protein sequence ID" value="BAN03027.1"/>
    <property type="molecule type" value="Genomic_DNA"/>
</dbReference>
<dbReference type="SUPFAM" id="SSF51197">
    <property type="entry name" value="Clavaminate synthase-like"/>
    <property type="match status" value="1"/>
</dbReference>
<dbReference type="PANTHER" id="PTHR20883:SF49">
    <property type="entry name" value="PHYTANOYL-COA DIOXYGENASE"/>
    <property type="match status" value="1"/>
</dbReference>
<dbReference type="Gene3D" id="2.60.120.620">
    <property type="entry name" value="q2cbj1_9rhob like domain"/>
    <property type="match status" value="1"/>
</dbReference>
<sequence>MTASSATPDLQRERDQFQTDGATVIRGVLDERWIDLIADGVEHNRNHPSDWSHWYTKPDEAVGFWTDYVTWPEVEQYRRAAFESPLAGVAKELMGSDTVRFFHEHVLVKEPGATERTPWHHDQPYYCVDGDQNVSLWVALDPVPAMSGMRFLAGSHRWDRWFVPRKFIDHTSYADPSSAAADDQAPSFELVPDIDAMLAAEPDRHRVISFDVEPGDVIAFHYRTLHDAPGNSLQHPRRAVSFRWVGDDATFAERPWEVSPPYEADGLSVGGSLADDPRFPLVATG</sequence>
<proteinExistence type="predicted"/>